<dbReference type="EMBL" id="JAWDGP010001129">
    <property type="protein sequence ID" value="KAK3794336.1"/>
    <property type="molecule type" value="Genomic_DNA"/>
</dbReference>
<evidence type="ECO:0000256" key="2">
    <source>
        <dbReference type="ARBA" id="ARBA00022737"/>
    </source>
</evidence>
<dbReference type="SUPFAM" id="SSF50044">
    <property type="entry name" value="SH3-domain"/>
    <property type="match status" value="3"/>
</dbReference>
<feature type="compositionally biased region" description="Pro residues" evidence="4">
    <location>
        <begin position="2467"/>
        <end position="2477"/>
    </location>
</feature>
<evidence type="ECO:0000256" key="3">
    <source>
        <dbReference type="PROSITE-ProRule" id="PRU00192"/>
    </source>
</evidence>
<feature type="compositionally biased region" description="Polar residues" evidence="4">
    <location>
        <begin position="1531"/>
        <end position="1556"/>
    </location>
</feature>
<feature type="region of interest" description="Disordered" evidence="4">
    <location>
        <begin position="247"/>
        <end position="279"/>
    </location>
</feature>
<feature type="compositionally biased region" description="Basic and acidic residues" evidence="4">
    <location>
        <begin position="1497"/>
        <end position="1510"/>
    </location>
</feature>
<gene>
    <name evidence="6" type="ORF">RRG08_061006</name>
</gene>
<evidence type="ECO:0000256" key="1">
    <source>
        <dbReference type="ARBA" id="ARBA00022443"/>
    </source>
</evidence>
<feature type="domain" description="SH3" evidence="5">
    <location>
        <begin position="2310"/>
        <end position="2369"/>
    </location>
</feature>
<feature type="region of interest" description="Disordered" evidence="4">
    <location>
        <begin position="1722"/>
        <end position="1814"/>
    </location>
</feature>
<dbReference type="SMART" id="SM00326">
    <property type="entry name" value="SH3"/>
    <property type="match status" value="3"/>
</dbReference>
<evidence type="ECO:0000256" key="4">
    <source>
        <dbReference type="SAM" id="MobiDB-lite"/>
    </source>
</evidence>
<dbReference type="InterPro" id="IPR001452">
    <property type="entry name" value="SH3_domain"/>
</dbReference>
<feature type="compositionally biased region" description="Polar residues" evidence="4">
    <location>
        <begin position="1389"/>
        <end position="1410"/>
    </location>
</feature>
<feature type="compositionally biased region" description="Polar residues" evidence="4">
    <location>
        <begin position="1750"/>
        <end position="1760"/>
    </location>
</feature>
<dbReference type="PANTHER" id="PTHR14167">
    <property type="entry name" value="SH3 DOMAIN-CONTAINING"/>
    <property type="match status" value="1"/>
</dbReference>
<reference evidence="6" key="1">
    <citation type="journal article" date="2023" name="G3 (Bethesda)">
        <title>A reference genome for the long-term kleptoplast-retaining sea slug Elysia crispata morphotype clarki.</title>
        <authorList>
            <person name="Eastman K.E."/>
            <person name="Pendleton A.L."/>
            <person name="Shaikh M.A."/>
            <person name="Suttiyut T."/>
            <person name="Ogas R."/>
            <person name="Tomko P."/>
            <person name="Gavelis G."/>
            <person name="Widhalm J.R."/>
            <person name="Wisecaver J.H."/>
        </authorList>
    </citation>
    <scope>NUCLEOTIDE SEQUENCE</scope>
    <source>
        <strain evidence="6">ECLA1</strain>
    </source>
</reference>
<feature type="region of interest" description="Disordered" evidence="4">
    <location>
        <begin position="1975"/>
        <end position="2013"/>
    </location>
</feature>
<feature type="compositionally biased region" description="Polar residues" evidence="4">
    <location>
        <begin position="1648"/>
        <end position="1673"/>
    </location>
</feature>
<dbReference type="Proteomes" id="UP001283361">
    <property type="component" value="Unassembled WGS sequence"/>
</dbReference>
<dbReference type="PANTHER" id="PTHR14167:SF116">
    <property type="entry name" value="CAP, ISOFORM AC"/>
    <property type="match status" value="1"/>
</dbReference>
<feature type="compositionally biased region" description="Polar residues" evidence="4">
    <location>
        <begin position="1205"/>
        <end position="1235"/>
    </location>
</feature>
<feature type="compositionally biased region" description="Polar residues" evidence="4">
    <location>
        <begin position="838"/>
        <end position="849"/>
    </location>
</feature>
<feature type="compositionally biased region" description="Low complexity" evidence="4">
    <location>
        <begin position="1910"/>
        <end position="1933"/>
    </location>
</feature>
<feature type="region of interest" description="Disordered" evidence="4">
    <location>
        <begin position="1389"/>
        <end position="1440"/>
    </location>
</feature>
<feature type="compositionally biased region" description="Low complexity" evidence="4">
    <location>
        <begin position="468"/>
        <end position="483"/>
    </location>
</feature>
<feature type="region of interest" description="Disordered" evidence="4">
    <location>
        <begin position="1529"/>
        <end position="1583"/>
    </location>
</feature>
<comment type="caution">
    <text evidence="6">The sequence shown here is derived from an EMBL/GenBank/DDBJ whole genome shotgun (WGS) entry which is preliminary data.</text>
</comment>
<dbReference type="Gene3D" id="2.30.30.40">
    <property type="entry name" value="SH3 Domains"/>
    <property type="match status" value="3"/>
</dbReference>
<feature type="compositionally biased region" description="Polar residues" evidence="4">
    <location>
        <begin position="258"/>
        <end position="276"/>
    </location>
</feature>
<dbReference type="FunFam" id="2.30.30.40:FF:000001">
    <property type="entry name" value="Sorbin and SH3 domain-containing protein 1 isoform 2"/>
    <property type="match status" value="1"/>
</dbReference>
<feature type="compositionally biased region" description="Low complexity" evidence="4">
    <location>
        <begin position="2478"/>
        <end position="2488"/>
    </location>
</feature>
<evidence type="ECO:0000313" key="7">
    <source>
        <dbReference type="Proteomes" id="UP001283361"/>
    </source>
</evidence>
<feature type="compositionally biased region" description="Basic and acidic residues" evidence="4">
    <location>
        <begin position="2188"/>
        <end position="2215"/>
    </location>
</feature>
<name>A0AAE1AVY8_9GAST</name>
<dbReference type="PRINTS" id="PR00499">
    <property type="entry name" value="P67PHOX"/>
</dbReference>
<keyword evidence="1 3" id="KW-0728">SH3 domain</keyword>
<proteinExistence type="predicted"/>
<feature type="region of interest" description="Disordered" evidence="4">
    <location>
        <begin position="764"/>
        <end position="850"/>
    </location>
</feature>
<feature type="domain" description="SH3" evidence="5">
    <location>
        <begin position="2379"/>
        <end position="2438"/>
    </location>
</feature>
<feature type="region of interest" description="Disordered" evidence="4">
    <location>
        <begin position="1899"/>
        <end position="1939"/>
    </location>
</feature>
<dbReference type="InterPro" id="IPR050384">
    <property type="entry name" value="Endophilin_SH3RF"/>
</dbReference>
<organism evidence="6 7">
    <name type="scientific">Elysia crispata</name>
    <name type="common">lettuce slug</name>
    <dbReference type="NCBI Taxonomy" id="231223"/>
    <lineage>
        <taxon>Eukaryota</taxon>
        <taxon>Metazoa</taxon>
        <taxon>Spiralia</taxon>
        <taxon>Lophotrochozoa</taxon>
        <taxon>Mollusca</taxon>
        <taxon>Gastropoda</taxon>
        <taxon>Heterobranchia</taxon>
        <taxon>Euthyneura</taxon>
        <taxon>Panpulmonata</taxon>
        <taxon>Sacoglossa</taxon>
        <taxon>Placobranchoidea</taxon>
        <taxon>Plakobranchidae</taxon>
        <taxon>Elysia</taxon>
    </lineage>
</organism>
<feature type="region of interest" description="Disordered" evidence="4">
    <location>
        <begin position="538"/>
        <end position="591"/>
    </location>
</feature>
<feature type="region of interest" description="Disordered" evidence="4">
    <location>
        <begin position="2242"/>
        <end position="2306"/>
    </location>
</feature>
<dbReference type="CDD" id="cd11781">
    <property type="entry name" value="SH3_Sorbs_1"/>
    <property type="match status" value="1"/>
</dbReference>
<dbReference type="Pfam" id="PF00018">
    <property type="entry name" value="SH3_1"/>
    <property type="match status" value="1"/>
</dbReference>
<feature type="region of interest" description="Disordered" evidence="4">
    <location>
        <begin position="703"/>
        <end position="729"/>
    </location>
</feature>
<keyword evidence="7" id="KW-1185">Reference proteome</keyword>
<feature type="compositionally biased region" description="Low complexity" evidence="4">
    <location>
        <begin position="2500"/>
        <end position="2511"/>
    </location>
</feature>
<feature type="region of interest" description="Disordered" evidence="4">
    <location>
        <begin position="1283"/>
        <end position="1353"/>
    </location>
</feature>
<feature type="compositionally biased region" description="Basic and acidic residues" evidence="4">
    <location>
        <begin position="1118"/>
        <end position="1136"/>
    </location>
</feature>
<sequence>MAAGQPAGSDFPLYTPEGQFLRYTNFDNSPSSQHVHSAVDIGRSRRADPDLWQQDAGTDVGIDARSSLTRTLTPEEDCRTQYQPQPRFALDTTKSGVGEKLTNYSSKQDTVGVNFSSIDGGKFVDIVKSDREPNITSTGESKLSLSEALDLLKSSQHTSPEINDSFTSLPSVLHRSYSGSPLQSLQKGCAHHRSVNSIASDRSSRLDPHTYQSYAAGILYSSRRSDKFLKLQNNFSLLERISELGERTGGGAKKNGITPAQTGNQKQREISGQQDPTGDESFYDELQELYSELNEAQRKKEFFYTASGSRAVMEGEPGRWTPHKEKGLQMCAGVGERTNWYHQALSLSGGERPTSSPSSKPTLVGDAMKRGKSFSDLYNVYDGKSVHVARSSTPTSEKLKDTIKPLDRSLPVKQSYIEIMDKANRNKKLWPIYGTHIASRESSYDKHVTASVKKLRQAFDRDQPPLKPSVSSPDISRSSSVPSRSRRQQVENELPQASTSFCFDANSDYVSQDDICSEHHASDPELFVASSLETLPSYTDITQKDHNVSDTTRDTPSRASVDLPRTREKPAPLDSDSGNDTAEGGSLMLDTGSLSGVPVVHADQFRSHQSGSNCTDNTAIEVNHPFAISVHDLPSQKPPSEEDPGVLHVRSASAPHQGKQLAVATEINPLYRTNSSKDTFFGEDVKESSYGLEPTNYEILVTESIPESPNNSLQVVSKQPGLEEMSGQPSHDALKVFRTEKDNSEPLDLSHFLSRTHSKDIYTKHVESAPSRKSSYSDSSHGKPEPPAQKNRSKRGSIDTPRQEPQKQEFNTVETRSRLLSDHSDIRSRETSPVKVASATSRPETSVSQYEDLLAKARKERMARKGYLHSYVNDPDYHGLQVYTATTDVDLRFKNAYPRELDGRSSLETSNLTTVDKPVVDSLSAGTQSRRHDSSDLEDPFSPSSVMKKNYTENSIPAKDDRKDVDQYGSLERQGPGFTSAPGRNIYEEEPTSSIKSWMLYTESTLPSVHSGQFGSSAPVSNDLEMTPYQKKLNLPQNGDPLGFPVSQVSSVRQDVVNTDFEELKQKSSDATVMKRPAYLIKQEAKRKTDTGQPVLGLEIHNNVPLVGNMPDVVQIDSKDDKTTLPYPSRKEDKEGPTVYHADSLSRKPRSYDATDTAAVLKPAVQAKSPSSFKVTDLRSLAKNSEIPLRTFPRMTVPESIIASDFSNQARKDPSQPNDSHIYHNNTGTGLQQAPQPRPFPRIQHTHQENLFNHPAQSSLTNAHFSAGDKTNFRDMQFLNEVPSSHQQDHRNRRHSGGGPKDHGLRGFGSGLGPHNNRTGMSHPVAERGSAQHDPEDSSPSPTNSSDGSTGTFIVNHSEAGLADSTSSLGHFYTSPTIHSADRAFDLPSNNISSNQSQHGFRSTELNYKSPTHRDNNNSKSLPRNFSLGKNAATGGRGKQSVKDLKNLFEQRSQEPSDSQLYRVKSVPNLAKKDIASTTRARSLPRASTFEVGASKESVKIGKTRDGSVHKHWEGSRFEFSKRNDVAYSSVPGTSFDSRKLATTQSNSAGAGSSTDRPAPRLAQSSAPSVPPPAVARGRYDPYIPPHDIYREVEEARVGRKLDVPRQKFHSPSTAGKMTMEYFDLIGSEWQQGGRGRVMAAPYNTLEDNNGHDQTMGRSSDLGQSQNRLFGNSETDDMKLRGQGRISNSIEASQNSMRNVSSSLSLGSDSRIHQEPVGHLDMDINNRSANSHEKPRPPPLFPRSRFLSSASKDNNVSYQQSRDEDQQTARSSSEQPGGRKISESKSQSELSSRFGVGFGDISRSRSDDPWRGPDIVTSVGVTPSAIQEKVAGKANLVSAWIHDQEVFEERPPAIPPPPSSRSISSFAASARLSASTPSLFTETEPAPKQRAAATTFTPRVASHGASNLETTPATTSSSATSRASLPRSSRPSTDSVNPHAVRQARWLVQHQEHMAGPQPPVKKSYSTWSVRPNSFEDDRFSGRAGAAPSPARIQYDQSVRKQQQQNLPLPRGPRAIRRQHGLQKTNAAMYRSTPSLAEGRDNHTAFTLLTAPDRPSPAFIGSYEQLYGPAAESESQPRVMVNKPIVDSKGYRVPEKFIEVYGENLAQSSLVPQPYQNQASRVDNPTLHGPIDESYVPAPPPPQRGSSIGGSRSIMESWRVRHGGASVAQRLGVTPDLVAPPRPQYPQDFRHQTTDVLRKSLPSEEKERKRREEDEAYRKQRLEELYEEERQKRIQLEAEKNAARKHHDFFTPAQKSPISPNRFDEMPDQPQQVRSPPPQQQQQTYRSPSNQTSSLSTTLSVPPERRRGFQIQGKAKALFNFTAQNPRELSFRKGDTLYLLRQVDKNWFEGEHHGRAGIFPVNYVEVLTSIEAAQSAAMDAEGQAKAKYNFTGQSAVELSLKKGELLTLLRHVDENWCEGRIHGRQGIFPTSYVEILREPSTPLITPAPSVITTPMTGTPEMLSPVSIEPPTPPPQPSPSAFSSQPSSSTYAPYRQQQQPYNSLSSQSFSGGGSSNNSYAYNNGINNPSSSRFQYDGQSVFDMQPQSVRSPELKIYGHKGPISPVSGSLGSTFDRHGRSLSSSGTSVSAAPMPQSNINIVTSATSNTLSRQTRPDHRVADDDLALQRYRAVYAYRPQSEDELELREGDEVFVMERCDDGWYVGTSARSGQFGTFPGNYVQKI</sequence>
<feature type="domain" description="SH3" evidence="5">
    <location>
        <begin position="2622"/>
        <end position="2681"/>
    </location>
</feature>
<dbReference type="PROSITE" id="PS50002">
    <property type="entry name" value="SH3"/>
    <property type="match status" value="3"/>
</dbReference>
<dbReference type="Pfam" id="PF14604">
    <property type="entry name" value="SH3_9"/>
    <property type="match status" value="2"/>
</dbReference>
<evidence type="ECO:0000313" key="6">
    <source>
        <dbReference type="EMBL" id="KAK3794336.1"/>
    </source>
</evidence>
<feature type="compositionally biased region" description="Low complexity" evidence="4">
    <location>
        <begin position="1693"/>
        <end position="1709"/>
    </location>
</feature>
<feature type="compositionally biased region" description="Polar residues" evidence="4">
    <location>
        <begin position="1995"/>
        <end position="2007"/>
    </location>
</feature>
<keyword evidence="2" id="KW-0677">Repeat</keyword>
<feature type="region of interest" description="Disordered" evidence="4">
    <location>
        <begin position="1118"/>
        <end position="1142"/>
    </location>
</feature>
<dbReference type="InterPro" id="IPR036028">
    <property type="entry name" value="SH3-like_dom_sf"/>
</dbReference>
<feature type="region of interest" description="Disordered" evidence="4">
    <location>
        <begin position="1475"/>
        <end position="1510"/>
    </location>
</feature>
<feature type="region of interest" description="Disordered" evidence="4">
    <location>
        <begin position="2172"/>
        <end position="2215"/>
    </location>
</feature>
<feature type="compositionally biased region" description="Basic and acidic residues" evidence="4">
    <location>
        <begin position="1802"/>
        <end position="1811"/>
    </location>
</feature>
<evidence type="ECO:0000259" key="5">
    <source>
        <dbReference type="PROSITE" id="PS50002"/>
    </source>
</evidence>
<feature type="region of interest" description="Disordered" evidence="4">
    <location>
        <begin position="2118"/>
        <end position="2150"/>
    </location>
</feature>
<feature type="compositionally biased region" description="Basic and acidic residues" evidence="4">
    <location>
        <begin position="542"/>
        <end position="556"/>
    </location>
</feature>
<feature type="region of interest" description="Disordered" evidence="4">
    <location>
        <begin position="1205"/>
        <end position="1242"/>
    </location>
</feature>
<feature type="region of interest" description="Disordered" evidence="4">
    <location>
        <begin position="918"/>
        <end position="989"/>
    </location>
</feature>
<feature type="compositionally biased region" description="Polar residues" evidence="4">
    <location>
        <begin position="942"/>
        <end position="955"/>
    </location>
</feature>
<feature type="compositionally biased region" description="Basic and acidic residues" evidence="4">
    <location>
        <begin position="815"/>
        <end position="832"/>
    </location>
</feature>
<dbReference type="CDD" id="cd11780">
    <property type="entry name" value="SH3_Sorbs_3"/>
    <property type="match status" value="1"/>
</dbReference>
<protein>
    <recommendedName>
        <fullName evidence="5">SH3 domain-containing protein</fullName>
    </recommendedName>
</protein>
<feature type="compositionally biased region" description="Polar residues" evidence="4">
    <location>
        <begin position="705"/>
        <end position="717"/>
    </location>
</feature>
<feature type="region of interest" description="Disordered" evidence="4">
    <location>
        <begin position="457"/>
        <end position="495"/>
    </location>
</feature>
<feature type="region of interest" description="Disordered" evidence="4">
    <location>
        <begin position="2443"/>
        <end position="2511"/>
    </location>
</feature>
<accession>A0AAE1AVY8</accession>
<dbReference type="CDD" id="cd11782">
    <property type="entry name" value="SH3_Sorbs_2"/>
    <property type="match status" value="1"/>
</dbReference>
<feature type="region of interest" description="Disordered" evidence="4">
    <location>
        <begin position="1648"/>
        <end position="1710"/>
    </location>
</feature>
<feature type="compositionally biased region" description="Low complexity" evidence="4">
    <location>
        <begin position="1338"/>
        <end position="1352"/>
    </location>
</feature>
<feature type="compositionally biased region" description="Basic and acidic residues" evidence="4">
    <location>
        <begin position="1722"/>
        <end position="1736"/>
    </location>
</feature>